<reference evidence="1" key="1">
    <citation type="journal article" date="2016" name="Gigascience">
        <title>De novo construction of an expanded transcriptome assembly for the western tarnished plant bug, Lygus hesperus.</title>
        <authorList>
            <person name="Tassone E.E."/>
            <person name="Geib S.M."/>
            <person name="Hall B."/>
            <person name="Fabrick J.A."/>
            <person name="Brent C.S."/>
            <person name="Hull J.J."/>
        </authorList>
    </citation>
    <scope>NUCLEOTIDE SEQUENCE</scope>
</reference>
<proteinExistence type="predicted"/>
<sequence length="103" mass="11908">MASCGIVRSTQQKRSLHFEMGSERTICLFLLFISVLAQLKGDGYVLRNGVWVANRDVRRQTPVEPNVVAPHPFYFVFNARKCPPGRNWARGRCRKPIRVQRNH</sequence>
<dbReference type="AlphaFoldDB" id="A0A146M8D2"/>
<dbReference type="EMBL" id="GDHC01003104">
    <property type="protein sequence ID" value="JAQ15525.1"/>
    <property type="molecule type" value="Transcribed_RNA"/>
</dbReference>
<organism evidence="1">
    <name type="scientific">Lygus hesperus</name>
    <name type="common">Western plant bug</name>
    <dbReference type="NCBI Taxonomy" id="30085"/>
    <lineage>
        <taxon>Eukaryota</taxon>
        <taxon>Metazoa</taxon>
        <taxon>Ecdysozoa</taxon>
        <taxon>Arthropoda</taxon>
        <taxon>Hexapoda</taxon>
        <taxon>Insecta</taxon>
        <taxon>Pterygota</taxon>
        <taxon>Neoptera</taxon>
        <taxon>Paraneoptera</taxon>
        <taxon>Hemiptera</taxon>
        <taxon>Heteroptera</taxon>
        <taxon>Panheteroptera</taxon>
        <taxon>Cimicomorpha</taxon>
        <taxon>Miridae</taxon>
        <taxon>Mirini</taxon>
        <taxon>Lygus</taxon>
    </lineage>
</organism>
<name>A0A146M8D2_LYGHE</name>
<gene>
    <name evidence="1" type="ORF">g.50498</name>
</gene>
<accession>A0A146M8D2</accession>
<evidence type="ECO:0000313" key="1">
    <source>
        <dbReference type="EMBL" id="JAQ15525.1"/>
    </source>
</evidence>
<protein>
    <submittedName>
        <fullName evidence="1">Uncharacterized protein</fullName>
    </submittedName>
</protein>